<accession>A0A9K3GQJ5</accession>
<name>A0A9K3GQJ5_9EUKA</name>
<reference evidence="2 3" key="1">
    <citation type="journal article" date="2018" name="PLoS ONE">
        <title>The draft genome of Kipferlia bialata reveals reductive genome evolution in fornicate parasites.</title>
        <authorList>
            <person name="Tanifuji G."/>
            <person name="Takabayashi S."/>
            <person name="Kume K."/>
            <person name="Takagi M."/>
            <person name="Nakayama T."/>
            <person name="Kamikawa R."/>
            <person name="Inagaki Y."/>
            <person name="Hashimoto T."/>
        </authorList>
    </citation>
    <scope>NUCLEOTIDE SEQUENCE [LARGE SCALE GENOMIC DNA]</scope>
    <source>
        <strain evidence="2">NY0173</strain>
    </source>
</reference>
<proteinExistence type="predicted"/>
<keyword evidence="3" id="KW-1185">Reference proteome</keyword>
<dbReference type="EMBL" id="BDIP01006954">
    <property type="protein sequence ID" value="GIQ90975.1"/>
    <property type="molecule type" value="Genomic_DNA"/>
</dbReference>
<dbReference type="SUPFAM" id="SSF52058">
    <property type="entry name" value="L domain-like"/>
    <property type="match status" value="1"/>
</dbReference>
<dbReference type="Proteomes" id="UP000265618">
    <property type="component" value="Unassembled WGS sequence"/>
</dbReference>
<dbReference type="OrthoDB" id="676979at2759"/>
<feature type="signal peptide" evidence="1">
    <location>
        <begin position="1"/>
        <end position="21"/>
    </location>
</feature>
<dbReference type="AlphaFoldDB" id="A0A9K3GQJ5"/>
<dbReference type="Gene3D" id="3.80.10.10">
    <property type="entry name" value="Ribonuclease Inhibitor"/>
    <property type="match status" value="1"/>
</dbReference>
<evidence type="ECO:0000256" key="1">
    <source>
        <dbReference type="SAM" id="SignalP"/>
    </source>
</evidence>
<organism evidence="2 3">
    <name type="scientific">Kipferlia bialata</name>
    <dbReference type="NCBI Taxonomy" id="797122"/>
    <lineage>
        <taxon>Eukaryota</taxon>
        <taxon>Metamonada</taxon>
        <taxon>Carpediemonas-like organisms</taxon>
        <taxon>Kipferlia</taxon>
    </lineage>
</organism>
<keyword evidence="1" id="KW-0732">Signal</keyword>
<feature type="non-terminal residue" evidence="2">
    <location>
        <position position="1"/>
    </location>
</feature>
<evidence type="ECO:0008006" key="4">
    <source>
        <dbReference type="Google" id="ProtNLM"/>
    </source>
</evidence>
<evidence type="ECO:0000313" key="3">
    <source>
        <dbReference type="Proteomes" id="UP000265618"/>
    </source>
</evidence>
<sequence>MSLCILALLLAALALVSPIAALQESPPASCEDVSERMVLEALYFNTNGPYWTQGHGWLDDQDLCDWRGVYCNEEGQVMALWMEEFGMSGRLPVELGCLPHLELLSFENNQLVTQFIPEICQ</sequence>
<protein>
    <recommendedName>
        <fullName evidence="4">Leucine-rich repeat-containing N-terminal plant-type domain-containing protein</fullName>
    </recommendedName>
</protein>
<comment type="caution">
    <text evidence="2">The sequence shown here is derived from an EMBL/GenBank/DDBJ whole genome shotgun (WGS) entry which is preliminary data.</text>
</comment>
<dbReference type="InterPro" id="IPR032675">
    <property type="entry name" value="LRR_dom_sf"/>
</dbReference>
<evidence type="ECO:0000313" key="2">
    <source>
        <dbReference type="EMBL" id="GIQ90975.1"/>
    </source>
</evidence>
<gene>
    <name evidence="2" type="ORF">KIPB_013995</name>
</gene>
<feature type="chain" id="PRO_5039898319" description="Leucine-rich repeat-containing N-terminal plant-type domain-containing protein" evidence="1">
    <location>
        <begin position="22"/>
        <end position="121"/>
    </location>
</feature>